<dbReference type="SUPFAM" id="SSF49695">
    <property type="entry name" value="gamma-Crystallin-like"/>
    <property type="match status" value="1"/>
</dbReference>
<feature type="chain" id="PRO_5047058452" evidence="3">
    <location>
        <begin position="21"/>
        <end position="123"/>
    </location>
</feature>
<name>A0ABT6N7K7_9SPHN</name>
<gene>
    <name evidence="5" type="ORF">QGN17_20170</name>
</gene>
<reference evidence="5" key="1">
    <citation type="submission" date="2023-04" db="EMBL/GenBank/DDBJ databases">
        <title>Sphingomonas sp. MAHUQ-71 isolated from rice field.</title>
        <authorList>
            <person name="Huq M.A."/>
        </authorList>
    </citation>
    <scope>NUCLEOTIDE SEQUENCE</scope>
    <source>
        <strain evidence="5">MAHUQ-71</strain>
    </source>
</reference>
<protein>
    <submittedName>
        <fullName evidence="5">Beta/gamma crystallin-related protein</fullName>
    </submittedName>
</protein>
<dbReference type="SMART" id="SM00247">
    <property type="entry name" value="XTALbg"/>
    <property type="match status" value="1"/>
</dbReference>
<evidence type="ECO:0000313" key="5">
    <source>
        <dbReference type="EMBL" id="MDH7641061.1"/>
    </source>
</evidence>
<keyword evidence="2" id="KW-0677">Repeat</keyword>
<evidence type="ECO:0000313" key="6">
    <source>
        <dbReference type="Proteomes" id="UP001160625"/>
    </source>
</evidence>
<dbReference type="Proteomes" id="UP001160625">
    <property type="component" value="Unassembled WGS sequence"/>
</dbReference>
<dbReference type="RefSeq" id="WP_281046404.1">
    <property type="nucleotide sequence ID" value="NZ_JARYGZ010000006.1"/>
</dbReference>
<keyword evidence="3" id="KW-0732">Signal</keyword>
<keyword evidence="6" id="KW-1185">Reference proteome</keyword>
<organism evidence="5 6">
    <name type="scientific">Sphingomonas oryzagri</name>
    <dbReference type="NCBI Taxonomy" id="3042314"/>
    <lineage>
        <taxon>Bacteria</taxon>
        <taxon>Pseudomonadati</taxon>
        <taxon>Pseudomonadota</taxon>
        <taxon>Alphaproteobacteria</taxon>
        <taxon>Sphingomonadales</taxon>
        <taxon>Sphingomonadaceae</taxon>
        <taxon>Sphingomonas</taxon>
    </lineage>
</organism>
<evidence type="ECO:0000256" key="1">
    <source>
        <dbReference type="ARBA" id="ARBA00009646"/>
    </source>
</evidence>
<feature type="signal peptide" evidence="3">
    <location>
        <begin position="1"/>
        <end position="20"/>
    </location>
</feature>
<dbReference type="Pfam" id="PF00030">
    <property type="entry name" value="Crystall"/>
    <property type="match status" value="1"/>
</dbReference>
<dbReference type="InterPro" id="IPR011024">
    <property type="entry name" value="G_crystallin-like"/>
</dbReference>
<sequence>MKTRIIAAATLALLATPTLARHHDRDGNGPGRPPAIVLFTKPGFQGRSYFTDHEVRKLSHKDMDDKVSSIRVLGGVWQVCKDDDFDGRCEIVDRSMPDTSVINMDDKISSVRPVPPGMPGWRR</sequence>
<evidence type="ECO:0000256" key="2">
    <source>
        <dbReference type="ARBA" id="ARBA00022737"/>
    </source>
</evidence>
<comment type="similarity">
    <text evidence="1">Belongs to the beta/gamma-crystallin family.</text>
</comment>
<evidence type="ECO:0000259" key="4">
    <source>
        <dbReference type="PROSITE" id="PS50915"/>
    </source>
</evidence>
<dbReference type="EMBL" id="JARYGZ010000006">
    <property type="protein sequence ID" value="MDH7641061.1"/>
    <property type="molecule type" value="Genomic_DNA"/>
</dbReference>
<feature type="domain" description="Beta/gamma crystallin 'Greek key'" evidence="4">
    <location>
        <begin position="34"/>
        <end position="74"/>
    </location>
</feature>
<comment type="caution">
    <text evidence="5">The sequence shown here is derived from an EMBL/GenBank/DDBJ whole genome shotgun (WGS) entry which is preliminary data.</text>
</comment>
<dbReference type="PROSITE" id="PS50915">
    <property type="entry name" value="CRYSTALLIN_BETA_GAMMA"/>
    <property type="match status" value="1"/>
</dbReference>
<proteinExistence type="inferred from homology"/>
<evidence type="ECO:0000256" key="3">
    <source>
        <dbReference type="SAM" id="SignalP"/>
    </source>
</evidence>
<dbReference type="InterPro" id="IPR001064">
    <property type="entry name" value="Beta/gamma_crystallin"/>
</dbReference>
<dbReference type="Gene3D" id="2.60.20.10">
    <property type="entry name" value="Crystallins"/>
    <property type="match status" value="1"/>
</dbReference>
<accession>A0ABT6N7K7</accession>